<keyword evidence="4 6" id="KW-1133">Transmembrane helix</keyword>
<keyword evidence="5 6" id="KW-0472">Membrane</keyword>
<evidence type="ECO:0000256" key="1">
    <source>
        <dbReference type="ARBA" id="ARBA00004141"/>
    </source>
</evidence>
<dbReference type="PANTHER" id="PTHR22911:SF6">
    <property type="entry name" value="SOLUTE CARRIER FAMILY 35 MEMBER G1"/>
    <property type="match status" value="1"/>
</dbReference>
<feature type="transmembrane region" description="Helical" evidence="6">
    <location>
        <begin position="214"/>
        <end position="235"/>
    </location>
</feature>
<evidence type="ECO:0000256" key="5">
    <source>
        <dbReference type="ARBA" id="ARBA00023136"/>
    </source>
</evidence>
<proteinExistence type="inferred from homology"/>
<feature type="domain" description="EamA" evidence="7">
    <location>
        <begin position="156"/>
        <end position="285"/>
    </location>
</feature>
<dbReference type="GO" id="GO:0016020">
    <property type="term" value="C:membrane"/>
    <property type="evidence" value="ECO:0007669"/>
    <property type="project" value="UniProtKB-SubCell"/>
</dbReference>
<dbReference type="Gene3D" id="1.10.3730.20">
    <property type="match status" value="1"/>
</dbReference>
<accession>A0A4R3JM56</accession>
<dbReference type="SUPFAM" id="SSF103481">
    <property type="entry name" value="Multidrug resistance efflux transporter EmrE"/>
    <property type="match status" value="2"/>
</dbReference>
<gene>
    <name evidence="8" type="ORF">EDD52_101557</name>
</gene>
<feature type="transmembrane region" description="Helical" evidence="6">
    <location>
        <begin position="242"/>
        <end position="262"/>
    </location>
</feature>
<evidence type="ECO:0000259" key="7">
    <source>
        <dbReference type="Pfam" id="PF00892"/>
    </source>
</evidence>
<dbReference type="RefSeq" id="WP_132241552.1">
    <property type="nucleotide sequence ID" value="NZ_SLZU01000001.1"/>
</dbReference>
<feature type="transmembrane region" description="Helical" evidence="6">
    <location>
        <begin position="130"/>
        <end position="149"/>
    </location>
</feature>
<dbReference type="Pfam" id="PF00892">
    <property type="entry name" value="EamA"/>
    <property type="match status" value="2"/>
</dbReference>
<dbReference type="InterPro" id="IPR037185">
    <property type="entry name" value="EmrE-like"/>
</dbReference>
<dbReference type="AlphaFoldDB" id="A0A4R3JM56"/>
<evidence type="ECO:0000313" key="9">
    <source>
        <dbReference type="Proteomes" id="UP000295696"/>
    </source>
</evidence>
<comment type="subcellular location">
    <subcellularLocation>
        <location evidence="1">Membrane</location>
        <topology evidence="1">Multi-pass membrane protein</topology>
    </subcellularLocation>
</comment>
<feature type="transmembrane region" description="Helical" evidence="6">
    <location>
        <begin position="46"/>
        <end position="66"/>
    </location>
</feature>
<comment type="similarity">
    <text evidence="2">Belongs to the drug/metabolite transporter (DMT) superfamily. 10 TMS drug/metabolite exporter (DME) (TC 2.A.7.3) family.</text>
</comment>
<feature type="transmembrane region" description="Helical" evidence="6">
    <location>
        <begin position="268"/>
        <end position="286"/>
    </location>
</feature>
<feature type="transmembrane region" description="Helical" evidence="6">
    <location>
        <begin position="186"/>
        <end position="208"/>
    </location>
</feature>
<reference evidence="8 9" key="1">
    <citation type="submission" date="2019-03" db="EMBL/GenBank/DDBJ databases">
        <title>Genomic Encyclopedia of Type Strains, Phase IV (KMG-IV): sequencing the most valuable type-strain genomes for metagenomic binning, comparative biology and taxonomic classification.</title>
        <authorList>
            <person name="Goeker M."/>
        </authorList>
    </citation>
    <scope>NUCLEOTIDE SEQUENCE [LARGE SCALE GENOMIC DNA]</scope>
    <source>
        <strain evidence="8 9">DSM 104836</strain>
    </source>
</reference>
<protein>
    <submittedName>
        <fullName evidence="8">EamA-like transporter family protein</fullName>
    </submittedName>
</protein>
<dbReference type="Proteomes" id="UP000295696">
    <property type="component" value="Unassembled WGS sequence"/>
</dbReference>
<dbReference type="OrthoDB" id="9812899at2"/>
<comment type="caution">
    <text evidence="8">The sequence shown here is derived from an EMBL/GenBank/DDBJ whole genome shotgun (WGS) entry which is preliminary data.</text>
</comment>
<keyword evidence="9" id="KW-1185">Reference proteome</keyword>
<keyword evidence="3 6" id="KW-0812">Transmembrane</keyword>
<feature type="domain" description="EamA" evidence="7">
    <location>
        <begin position="11"/>
        <end position="146"/>
    </location>
</feature>
<dbReference type="InterPro" id="IPR000620">
    <property type="entry name" value="EamA_dom"/>
</dbReference>
<evidence type="ECO:0000256" key="4">
    <source>
        <dbReference type="ARBA" id="ARBA00022989"/>
    </source>
</evidence>
<evidence type="ECO:0000256" key="6">
    <source>
        <dbReference type="SAM" id="Phobius"/>
    </source>
</evidence>
<dbReference type="EMBL" id="SLZU01000001">
    <property type="protein sequence ID" value="TCS67456.1"/>
    <property type="molecule type" value="Genomic_DNA"/>
</dbReference>
<evidence type="ECO:0000256" key="3">
    <source>
        <dbReference type="ARBA" id="ARBA00022692"/>
    </source>
</evidence>
<evidence type="ECO:0000256" key="2">
    <source>
        <dbReference type="ARBA" id="ARBA00009853"/>
    </source>
</evidence>
<name>A0A4R3JM56_9RHOB</name>
<feature type="transmembrane region" description="Helical" evidence="6">
    <location>
        <begin position="155"/>
        <end position="174"/>
    </location>
</feature>
<evidence type="ECO:0000313" key="8">
    <source>
        <dbReference type="EMBL" id="TCS67456.1"/>
    </source>
</evidence>
<dbReference type="PANTHER" id="PTHR22911">
    <property type="entry name" value="ACYL-MALONYL CONDENSING ENZYME-RELATED"/>
    <property type="match status" value="1"/>
</dbReference>
<sequence length="293" mass="30756">MFTPTAANPPIAVLLTLCASGFVAGTTLLAKAIGTGALGEPLHPLQISHGRFLFAFLAIGVAMLATRRRIEKPALATHAARSLLGWGGVTLMFAAAAFIPLADATAISFLNPVFGMFFAILFLGETVGRVRWTAAAIALIGMMILLRPAPDSFRPASLLALAAAVALGAELIFIKRLSGREAGLQILFINNVIGLCIASLALLAVWQAPSGPQWLALAAIGLLMAAAQFCFVNAMARAEASFVAPFFYATLVFATLYDFLVFDVRPDAVSVTGATVIIAGAALLAWREARIRT</sequence>
<feature type="transmembrane region" description="Helical" evidence="6">
    <location>
        <begin position="105"/>
        <end position="123"/>
    </location>
</feature>
<organism evidence="8 9">
    <name type="scientific">Primorskyibacter sedentarius</name>
    <dbReference type="NCBI Taxonomy" id="745311"/>
    <lineage>
        <taxon>Bacteria</taxon>
        <taxon>Pseudomonadati</taxon>
        <taxon>Pseudomonadota</taxon>
        <taxon>Alphaproteobacteria</taxon>
        <taxon>Rhodobacterales</taxon>
        <taxon>Roseobacteraceae</taxon>
        <taxon>Primorskyibacter</taxon>
    </lineage>
</organism>
<feature type="transmembrane region" description="Helical" evidence="6">
    <location>
        <begin position="78"/>
        <end position="99"/>
    </location>
</feature>